<protein>
    <submittedName>
        <fullName evidence="2">Lipocalin family protein</fullName>
    </submittedName>
</protein>
<dbReference type="RefSeq" id="WP_347925056.1">
    <property type="nucleotide sequence ID" value="NZ_CP157199.1"/>
</dbReference>
<organism evidence="2">
    <name type="scientific">Pontimicrobium sp. SW4</name>
    <dbReference type="NCBI Taxonomy" id="3153519"/>
    <lineage>
        <taxon>Bacteria</taxon>
        <taxon>Pseudomonadati</taxon>
        <taxon>Bacteroidota</taxon>
        <taxon>Flavobacteriia</taxon>
        <taxon>Flavobacteriales</taxon>
        <taxon>Flavobacteriaceae</taxon>
        <taxon>Pontimicrobium</taxon>
    </lineage>
</organism>
<dbReference type="Pfam" id="PF13648">
    <property type="entry name" value="Lipocalin_4"/>
    <property type="match status" value="1"/>
</dbReference>
<gene>
    <name evidence="2" type="ORF">ABGB03_04080</name>
</gene>
<feature type="domain" description="Lipocalin-like" evidence="1">
    <location>
        <begin position="30"/>
        <end position="122"/>
    </location>
</feature>
<name>A0AAU7BVG9_9FLAO</name>
<sequence>MNFRSLLYIVIIAFTFSNCTSNPEDEIAFIEGYWEIKEVKKDNKLIKAYNANLSVDYFEINNDLTGFRKKVTPTLNGTFIVNQDEAPFTLKIENDSLNIYYNHNSIITKETIIRATKEELVIVNSQGFRYIYNPYKSINIDE</sequence>
<proteinExistence type="predicted"/>
<dbReference type="InterPro" id="IPR024311">
    <property type="entry name" value="Lipocalin-like"/>
</dbReference>
<evidence type="ECO:0000259" key="1">
    <source>
        <dbReference type="Pfam" id="PF13648"/>
    </source>
</evidence>
<accession>A0AAU7BVG9</accession>
<dbReference type="EMBL" id="CP157199">
    <property type="protein sequence ID" value="XBG62083.1"/>
    <property type="molecule type" value="Genomic_DNA"/>
</dbReference>
<evidence type="ECO:0000313" key="2">
    <source>
        <dbReference type="EMBL" id="XBG62083.1"/>
    </source>
</evidence>
<dbReference type="AlphaFoldDB" id="A0AAU7BVG9"/>
<reference evidence="2" key="1">
    <citation type="submission" date="2024-05" db="EMBL/GenBank/DDBJ databases">
        <title>Pontimicrobium maritimus sp. nov., isolated form sea water.</title>
        <authorList>
            <person name="Muhammad N."/>
            <person name="Vuong T.Q."/>
            <person name="Han H.L."/>
            <person name="Kim S.-G."/>
        </authorList>
    </citation>
    <scope>NUCLEOTIDE SEQUENCE</scope>
    <source>
        <strain evidence="2">SW4</strain>
    </source>
</reference>